<organism evidence="3 4">
    <name type="scientific">Alkalicoccobacillus gibsonii</name>
    <dbReference type="NCBI Taxonomy" id="79881"/>
    <lineage>
        <taxon>Bacteria</taxon>
        <taxon>Bacillati</taxon>
        <taxon>Bacillota</taxon>
        <taxon>Bacilli</taxon>
        <taxon>Bacillales</taxon>
        <taxon>Bacillaceae</taxon>
        <taxon>Alkalicoccobacillus</taxon>
    </lineage>
</organism>
<dbReference type="RefSeq" id="WP_343131256.1">
    <property type="nucleotide sequence ID" value="NZ_JBCITK010000001.1"/>
</dbReference>
<dbReference type="CDD" id="cd00090">
    <property type="entry name" value="HTH_ARSR"/>
    <property type="match status" value="1"/>
</dbReference>
<dbReference type="EMBL" id="JBCITK010000001">
    <property type="protein sequence ID" value="MEN0644595.1"/>
    <property type="molecule type" value="Genomic_DNA"/>
</dbReference>
<dbReference type="InterPro" id="IPR036388">
    <property type="entry name" value="WH-like_DNA-bd_sf"/>
</dbReference>
<keyword evidence="4" id="KW-1185">Reference proteome</keyword>
<reference evidence="3 4" key="1">
    <citation type="submission" date="2024-03" db="EMBL/GenBank/DDBJ databases">
        <title>Bacilli Hybrid Assemblies.</title>
        <authorList>
            <person name="Kovac J."/>
        </authorList>
    </citation>
    <scope>NUCLEOTIDE SEQUENCE [LARGE SCALE GENOMIC DNA]</scope>
    <source>
        <strain evidence="3 4">FSL R7-0666</strain>
    </source>
</reference>
<dbReference type="InterPro" id="IPR011991">
    <property type="entry name" value="ArsR-like_HTH"/>
</dbReference>
<sequence length="213" mass="24833">MRDQSMSTRSVVLTLLKRKHEMTTAELSEMLKITEMAVRRHLRGLEDEQLITSRLVRQTMGRPVHKYYLTEKGNENFPRNYSQLSLGFLDDLRDLYGANAVNQLFEKRHNRLHESYEPSVTGTLKERIRALADIQNEQGYMVQWTENEDGSYEFIEYNCPIAHVAKAYPIACTCEKKLFKELLYTENVERTACMAENGDAHCVYKINKQSTLK</sequence>
<dbReference type="SUPFAM" id="SSF46785">
    <property type="entry name" value="Winged helix' DNA-binding domain"/>
    <property type="match status" value="1"/>
</dbReference>
<evidence type="ECO:0000313" key="3">
    <source>
        <dbReference type="EMBL" id="MEN0644595.1"/>
    </source>
</evidence>
<feature type="domain" description="HTH arsR-type" evidence="2">
    <location>
        <begin position="7"/>
        <end position="52"/>
    </location>
</feature>
<proteinExistence type="predicted"/>
<comment type="caution">
    <text evidence="3">The sequence shown here is derived from an EMBL/GenBank/DDBJ whole genome shotgun (WGS) entry which is preliminary data.</text>
</comment>
<dbReference type="PANTHER" id="PTHR38600:SF2">
    <property type="entry name" value="SLL0088 PROTEIN"/>
    <property type="match status" value="1"/>
</dbReference>
<dbReference type="PANTHER" id="PTHR38600">
    <property type="entry name" value="TRANSCRIPTIONAL REGULATORY PROTEIN"/>
    <property type="match status" value="1"/>
</dbReference>
<dbReference type="InterPro" id="IPR036390">
    <property type="entry name" value="WH_DNA-bd_sf"/>
</dbReference>
<accession>A0ABU9VLL9</accession>
<dbReference type="Pfam" id="PF01022">
    <property type="entry name" value="HTH_5"/>
    <property type="match status" value="1"/>
</dbReference>
<evidence type="ECO:0000256" key="1">
    <source>
        <dbReference type="ARBA" id="ARBA00023125"/>
    </source>
</evidence>
<gene>
    <name evidence="3" type="ORF">MKY91_15695</name>
</gene>
<dbReference type="Gene3D" id="1.10.10.10">
    <property type="entry name" value="Winged helix-like DNA-binding domain superfamily/Winged helix DNA-binding domain"/>
    <property type="match status" value="1"/>
</dbReference>
<keyword evidence="1" id="KW-0238">DNA-binding</keyword>
<name>A0ABU9VLL9_9BACI</name>
<dbReference type="Proteomes" id="UP001418796">
    <property type="component" value="Unassembled WGS sequence"/>
</dbReference>
<protein>
    <submittedName>
        <fullName evidence="3">Metalloregulator ArsR/SmtB family transcription factor</fullName>
    </submittedName>
</protein>
<evidence type="ECO:0000313" key="4">
    <source>
        <dbReference type="Proteomes" id="UP001418796"/>
    </source>
</evidence>
<evidence type="ECO:0000259" key="2">
    <source>
        <dbReference type="Pfam" id="PF01022"/>
    </source>
</evidence>
<dbReference type="InterPro" id="IPR001845">
    <property type="entry name" value="HTH_ArsR_DNA-bd_dom"/>
</dbReference>